<dbReference type="EMBL" id="JACIEN010000001">
    <property type="protein sequence ID" value="MBB4016046.1"/>
    <property type="molecule type" value="Genomic_DNA"/>
</dbReference>
<dbReference type="RefSeq" id="WP_183315902.1">
    <property type="nucleotide sequence ID" value="NZ_JACIEN010000001.1"/>
</dbReference>
<dbReference type="CDD" id="cd02440">
    <property type="entry name" value="AdoMet_MTases"/>
    <property type="match status" value="1"/>
</dbReference>
<comment type="caution">
    <text evidence="2">The sequence shown here is derived from an EMBL/GenBank/DDBJ whole genome shotgun (WGS) entry which is preliminary data.</text>
</comment>
<dbReference type="AlphaFoldDB" id="A0A840BZ57"/>
<evidence type="ECO:0000259" key="1">
    <source>
        <dbReference type="Pfam" id="PF08242"/>
    </source>
</evidence>
<reference evidence="2 3" key="1">
    <citation type="submission" date="2020-08" db="EMBL/GenBank/DDBJ databases">
        <title>Genomic Encyclopedia of Type Strains, Phase IV (KMG-IV): sequencing the most valuable type-strain genomes for metagenomic binning, comparative biology and taxonomic classification.</title>
        <authorList>
            <person name="Goeker M."/>
        </authorList>
    </citation>
    <scope>NUCLEOTIDE SEQUENCE [LARGE SCALE GENOMIC DNA]</scope>
    <source>
        <strain evidence="2 3">DSM 103737</strain>
    </source>
</reference>
<gene>
    <name evidence="2" type="ORF">GGR16_001052</name>
</gene>
<proteinExistence type="predicted"/>
<dbReference type="Pfam" id="PF08242">
    <property type="entry name" value="Methyltransf_12"/>
    <property type="match status" value="1"/>
</dbReference>
<organism evidence="2 3">
    <name type="scientific">Chelatococcus caeni</name>
    <dbReference type="NCBI Taxonomy" id="1348468"/>
    <lineage>
        <taxon>Bacteria</taxon>
        <taxon>Pseudomonadati</taxon>
        <taxon>Pseudomonadota</taxon>
        <taxon>Alphaproteobacteria</taxon>
        <taxon>Hyphomicrobiales</taxon>
        <taxon>Chelatococcaceae</taxon>
        <taxon>Chelatococcus</taxon>
    </lineage>
</organism>
<dbReference type="Proteomes" id="UP000577362">
    <property type="component" value="Unassembled WGS sequence"/>
</dbReference>
<sequence length="286" mass="32667">MLQRIRRLLGHLEQVDPGDAVVNSFASLREFRRSVLDRHVRFPCDAIEIGAYAAPTVSHDEANIRFIDFFSTEELRAKARQAGGDPDAVVEVDYVCRDDNYDMVVKDQFDVVIANHVFEHVDHAIRWLQTTRRMLRSGGVLFLVLPDKKYSFDKFRPDTPFSHILFEYLADGQDVSAIHNFETALYYDLEYIGKQNDPQKKLDLESLRRAIAPSHPGVHRHVFLAETFEDRIMQPLLFTGVVDFDLLEVEMCRQFGEFAVVLRAGASAEKHPPDGLFQPAVDSVTS</sequence>
<feature type="domain" description="Methyltransferase type 12" evidence="1">
    <location>
        <begin position="59"/>
        <end position="141"/>
    </location>
</feature>
<keyword evidence="2" id="KW-0489">Methyltransferase</keyword>
<protein>
    <submittedName>
        <fullName evidence="2">SAM-dependent methyltransferase</fullName>
    </submittedName>
</protein>
<evidence type="ECO:0000313" key="2">
    <source>
        <dbReference type="EMBL" id="MBB4016046.1"/>
    </source>
</evidence>
<evidence type="ECO:0000313" key="3">
    <source>
        <dbReference type="Proteomes" id="UP000577362"/>
    </source>
</evidence>
<dbReference type="InterPro" id="IPR029063">
    <property type="entry name" value="SAM-dependent_MTases_sf"/>
</dbReference>
<keyword evidence="3" id="KW-1185">Reference proteome</keyword>
<dbReference type="InterPro" id="IPR013217">
    <property type="entry name" value="Methyltransf_12"/>
</dbReference>
<dbReference type="SUPFAM" id="SSF53335">
    <property type="entry name" value="S-adenosyl-L-methionine-dependent methyltransferases"/>
    <property type="match status" value="1"/>
</dbReference>
<dbReference type="Gene3D" id="3.40.50.150">
    <property type="entry name" value="Vaccinia Virus protein VP39"/>
    <property type="match status" value="1"/>
</dbReference>
<accession>A0A840BZ57</accession>
<name>A0A840BZ57_9HYPH</name>
<dbReference type="GO" id="GO:0032259">
    <property type="term" value="P:methylation"/>
    <property type="evidence" value="ECO:0007669"/>
    <property type="project" value="UniProtKB-KW"/>
</dbReference>
<dbReference type="GO" id="GO:0008168">
    <property type="term" value="F:methyltransferase activity"/>
    <property type="evidence" value="ECO:0007669"/>
    <property type="project" value="UniProtKB-KW"/>
</dbReference>
<keyword evidence="2" id="KW-0808">Transferase</keyword>